<organism evidence="2 3">
    <name type="scientific">Trichodelitschia bisporula</name>
    <dbReference type="NCBI Taxonomy" id="703511"/>
    <lineage>
        <taxon>Eukaryota</taxon>
        <taxon>Fungi</taxon>
        <taxon>Dikarya</taxon>
        <taxon>Ascomycota</taxon>
        <taxon>Pezizomycotina</taxon>
        <taxon>Dothideomycetes</taxon>
        <taxon>Dothideomycetes incertae sedis</taxon>
        <taxon>Phaeotrichales</taxon>
        <taxon>Phaeotrichaceae</taxon>
        <taxon>Trichodelitschia</taxon>
    </lineage>
</organism>
<feature type="compositionally biased region" description="Acidic residues" evidence="1">
    <location>
        <begin position="328"/>
        <end position="338"/>
    </location>
</feature>
<reference evidence="2" key="1">
    <citation type="journal article" date="2020" name="Stud. Mycol.">
        <title>101 Dothideomycetes genomes: a test case for predicting lifestyles and emergence of pathogens.</title>
        <authorList>
            <person name="Haridas S."/>
            <person name="Albert R."/>
            <person name="Binder M."/>
            <person name="Bloem J."/>
            <person name="Labutti K."/>
            <person name="Salamov A."/>
            <person name="Andreopoulos B."/>
            <person name="Baker S."/>
            <person name="Barry K."/>
            <person name="Bills G."/>
            <person name="Bluhm B."/>
            <person name="Cannon C."/>
            <person name="Castanera R."/>
            <person name="Culley D."/>
            <person name="Daum C."/>
            <person name="Ezra D."/>
            <person name="Gonzalez J."/>
            <person name="Henrissat B."/>
            <person name="Kuo A."/>
            <person name="Liang C."/>
            <person name="Lipzen A."/>
            <person name="Lutzoni F."/>
            <person name="Magnuson J."/>
            <person name="Mondo S."/>
            <person name="Nolan M."/>
            <person name="Ohm R."/>
            <person name="Pangilinan J."/>
            <person name="Park H.-J."/>
            <person name="Ramirez L."/>
            <person name="Alfaro M."/>
            <person name="Sun H."/>
            <person name="Tritt A."/>
            <person name="Yoshinaga Y."/>
            <person name="Zwiers L.-H."/>
            <person name="Turgeon B."/>
            <person name="Goodwin S."/>
            <person name="Spatafora J."/>
            <person name="Crous P."/>
            <person name="Grigoriev I."/>
        </authorList>
    </citation>
    <scope>NUCLEOTIDE SEQUENCE</scope>
    <source>
        <strain evidence="2">CBS 262.69</strain>
    </source>
</reference>
<evidence type="ECO:0000256" key="1">
    <source>
        <dbReference type="SAM" id="MobiDB-lite"/>
    </source>
</evidence>
<dbReference type="EMBL" id="ML996700">
    <property type="protein sequence ID" value="KAF2398458.1"/>
    <property type="molecule type" value="Genomic_DNA"/>
</dbReference>
<sequence length="476" mass="50194">MRIRSLSISSNPEAGTHSKPTITSLLLTRPLQAPPSSTTFTPTPTFTPIDTPTARPTTASSPILSPQPSPPLFRWYTDLESYAAAAAAPRRSSEGSIPARSEALRDARLGSRLRWTGSFDEDASARDADAEPGLWDRRPSSALTAIRHGAGDDKAGPAILWQPGLMAQTPGPKAPPANPATTHTTVVATGISPSWPCLPVGTEGQQPSTAQLVRTATGVYEVVWEEYSGAATPGRSDSGTGSEPRSDGGREPVLAAVLERVNTKLWEWAWANAARNGSEEGPAGGRVRGRQFRSLFEPSLEEGEVPLGSVVTSAFGSPPPASVSSAQTEEDEEEEDGPAAEVVKPGIQVSVSWHGPGLISPPALAREESEASEAGPFFHDITDSVTLLHRTLDRPPSLPQNMWGSRVVRDSIALAKRRIRNRPHKGSNAAELGLEGVGVVSPRGEVLDLKGGGREVRGRGVVGALLGGREGVGVEY</sequence>
<evidence type="ECO:0000313" key="2">
    <source>
        <dbReference type="EMBL" id="KAF2398458.1"/>
    </source>
</evidence>
<protein>
    <submittedName>
        <fullName evidence="2">Uncharacterized protein</fullName>
    </submittedName>
</protein>
<name>A0A6G1HQX3_9PEZI</name>
<feature type="region of interest" description="Disordered" evidence="1">
    <location>
        <begin position="230"/>
        <end position="249"/>
    </location>
</feature>
<keyword evidence="3" id="KW-1185">Reference proteome</keyword>
<dbReference type="AlphaFoldDB" id="A0A6G1HQX3"/>
<accession>A0A6G1HQX3</accession>
<feature type="compositionally biased region" description="Polar residues" evidence="1">
    <location>
        <begin position="1"/>
        <end position="26"/>
    </location>
</feature>
<feature type="region of interest" description="Disordered" evidence="1">
    <location>
        <begin position="310"/>
        <end position="341"/>
    </location>
</feature>
<evidence type="ECO:0000313" key="3">
    <source>
        <dbReference type="Proteomes" id="UP000799640"/>
    </source>
</evidence>
<feature type="region of interest" description="Disordered" evidence="1">
    <location>
        <begin position="1"/>
        <end position="67"/>
    </location>
</feature>
<feature type="compositionally biased region" description="Low complexity" evidence="1">
    <location>
        <begin position="34"/>
        <end position="64"/>
    </location>
</feature>
<gene>
    <name evidence="2" type="ORF">EJ06DRAFT_558291</name>
</gene>
<dbReference type="Proteomes" id="UP000799640">
    <property type="component" value="Unassembled WGS sequence"/>
</dbReference>
<proteinExistence type="predicted"/>